<comment type="caution">
    <text evidence="2">The sequence shown here is derived from an EMBL/GenBank/DDBJ whole genome shotgun (WGS) entry which is preliminary data.</text>
</comment>
<feature type="compositionally biased region" description="Polar residues" evidence="1">
    <location>
        <begin position="13"/>
        <end position="31"/>
    </location>
</feature>
<feature type="region of interest" description="Disordered" evidence="1">
    <location>
        <begin position="1"/>
        <end position="36"/>
    </location>
</feature>
<keyword evidence="3" id="KW-1185">Reference proteome</keyword>
<dbReference type="Proteomes" id="UP000587002">
    <property type="component" value="Unassembled WGS sequence"/>
</dbReference>
<evidence type="ECO:0000313" key="3">
    <source>
        <dbReference type="Proteomes" id="UP000587002"/>
    </source>
</evidence>
<evidence type="ECO:0000313" key="2">
    <source>
        <dbReference type="EMBL" id="NYI82149.1"/>
    </source>
</evidence>
<name>A0A853AGD0_9PSEU</name>
<protein>
    <submittedName>
        <fullName evidence="2">Uncharacterized protein</fullName>
    </submittedName>
</protein>
<dbReference type="EMBL" id="JACCFJ010000001">
    <property type="protein sequence ID" value="NYI82149.1"/>
    <property type="molecule type" value="Genomic_DNA"/>
</dbReference>
<feature type="compositionally biased region" description="Basic residues" evidence="1">
    <location>
        <begin position="1"/>
        <end position="12"/>
    </location>
</feature>
<sequence>MTVRSALRRGAKRSSTSTMTELADMSSSTPTARAVPMTESVVVTIPTPTFLDLALH</sequence>
<reference evidence="2 3" key="1">
    <citation type="submission" date="2020-07" db="EMBL/GenBank/DDBJ databases">
        <title>Sequencing the genomes of 1000 actinobacteria strains.</title>
        <authorList>
            <person name="Klenk H.-P."/>
        </authorList>
    </citation>
    <scope>NUCLEOTIDE SEQUENCE [LARGE SCALE GENOMIC DNA]</scope>
    <source>
        <strain evidence="2 3">DSM 44065</strain>
    </source>
</reference>
<dbReference type="AlphaFoldDB" id="A0A853AGD0"/>
<evidence type="ECO:0000256" key="1">
    <source>
        <dbReference type="SAM" id="MobiDB-lite"/>
    </source>
</evidence>
<gene>
    <name evidence="2" type="ORF">HNR68_000779</name>
</gene>
<organism evidence="2 3">
    <name type="scientific">Saccharopolyspora hordei</name>
    <dbReference type="NCBI Taxonomy" id="1838"/>
    <lineage>
        <taxon>Bacteria</taxon>
        <taxon>Bacillati</taxon>
        <taxon>Actinomycetota</taxon>
        <taxon>Actinomycetes</taxon>
        <taxon>Pseudonocardiales</taxon>
        <taxon>Pseudonocardiaceae</taxon>
        <taxon>Saccharopolyspora</taxon>
    </lineage>
</organism>
<accession>A0A853AGD0</accession>
<proteinExistence type="predicted"/>